<feature type="signal peptide" evidence="1">
    <location>
        <begin position="1"/>
        <end position="22"/>
    </location>
</feature>
<proteinExistence type="predicted"/>
<protein>
    <recommendedName>
        <fullName evidence="4">Cyanovirin-N domain-containing protein</fullName>
    </recommendedName>
</protein>
<evidence type="ECO:0000313" key="2">
    <source>
        <dbReference type="EMBL" id="KAK8852247.1"/>
    </source>
</evidence>
<comment type="caution">
    <text evidence="2">The sequence shown here is derived from an EMBL/GenBank/DDBJ whole genome shotgun (WGS) entry which is preliminary data.</text>
</comment>
<feature type="chain" id="PRO_5045398241" description="Cyanovirin-N domain-containing protein" evidence="1">
    <location>
        <begin position="23"/>
        <end position="198"/>
    </location>
</feature>
<accession>A0ABR2HT48</accession>
<evidence type="ECO:0000256" key="1">
    <source>
        <dbReference type="SAM" id="SignalP"/>
    </source>
</evidence>
<evidence type="ECO:0000313" key="3">
    <source>
        <dbReference type="Proteomes" id="UP001390339"/>
    </source>
</evidence>
<dbReference type="InterPro" id="IPR036673">
    <property type="entry name" value="Cyanovirin-N_sf"/>
</dbReference>
<name>A0ABR2HT48_9PEZI</name>
<dbReference type="EMBL" id="JAPCWZ010000009">
    <property type="protein sequence ID" value="KAK8852247.1"/>
    <property type="molecule type" value="Genomic_DNA"/>
</dbReference>
<organism evidence="2 3">
    <name type="scientific">Apiospora arundinis</name>
    <dbReference type="NCBI Taxonomy" id="335852"/>
    <lineage>
        <taxon>Eukaryota</taxon>
        <taxon>Fungi</taxon>
        <taxon>Dikarya</taxon>
        <taxon>Ascomycota</taxon>
        <taxon>Pezizomycotina</taxon>
        <taxon>Sordariomycetes</taxon>
        <taxon>Xylariomycetidae</taxon>
        <taxon>Amphisphaeriales</taxon>
        <taxon>Apiosporaceae</taxon>
        <taxon>Apiospora</taxon>
    </lineage>
</organism>
<keyword evidence="3" id="KW-1185">Reference proteome</keyword>
<dbReference type="Gene3D" id="2.30.60.10">
    <property type="entry name" value="Cyanovirin-N"/>
    <property type="match status" value="1"/>
</dbReference>
<reference evidence="2 3" key="1">
    <citation type="journal article" date="2024" name="IMA Fungus">
        <title>Apiospora arundinis, a panoply of carbohydrate-active enzymes and secondary metabolites.</title>
        <authorList>
            <person name="Sorensen T."/>
            <person name="Petersen C."/>
            <person name="Muurmann A.T."/>
            <person name="Christiansen J.V."/>
            <person name="Brundto M.L."/>
            <person name="Overgaard C.K."/>
            <person name="Boysen A.T."/>
            <person name="Wollenberg R.D."/>
            <person name="Larsen T.O."/>
            <person name="Sorensen J.L."/>
            <person name="Nielsen K.L."/>
            <person name="Sondergaard T.E."/>
        </authorList>
    </citation>
    <scope>NUCLEOTIDE SEQUENCE [LARGE SCALE GENOMIC DNA]</scope>
    <source>
        <strain evidence="2 3">AAU 773</strain>
    </source>
</reference>
<evidence type="ECO:0008006" key="4">
    <source>
        <dbReference type="Google" id="ProtNLM"/>
    </source>
</evidence>
<keyword evidence="1" id="KW-0732">Signal</keyword>
<gene>
    <name evidence="2" type="ORF">PGQ11_014726</name>
</gene>
<sequence>MSYARISVLSFLVQLFVRLAVAGTAGFLDEGCHTFDDPWYLNNGVATSSCDTHVCDSNVQTSLNLNLCIGAENGTLVEKRDGYFGFFCKDCEIVDNFRSLQCSCMSSQVPGAVEWQNSTLPINTGFIYNWFGYLSCFNLYQTQIPHTYECKDDPTWQPSPTDLDGCQDWTCLGGTQQDAGNVLGNTNPFAPIPTTTSV</sequence>
<dbReference type="Proteomes" id="UP001390339">
    <property type="component" value="Unassembled WGS sequence"/>
</dbReference>
<dbReference type="SUPFAM" id="SSF51322">
    <property type="entry name" value="Cyanovirin-N"/>
    <property type="match status" value="1"/>
</dbReference>